<dbReference type="Proteomes" id="UP001501666">
    <property type="component" value="Unassembled WGS sequence"/>
</dbReference>
<accession>A0ABN3SNG5</accession>
<dbReference type="EMBL" id="BAAATE010000021">
    <property type="protein sequence ID" value="GAA2681269.1"/>
    <property type="molecule type" value="Genomic_DNA"/>
</dbReference>
<organism evidence="1 2">
    <name type="scientific">Nonomuraea recticatena</name>
    <dbReference type="NCBI Taxonomy" id="46178"/>
    <lineage>
        <taxon>Bacteria</taxon>
        <taxon>Bacillati</taxon>
        <taxon>Actinomycetota</taxon>
        <taxon>Actinomycetes</taxon>
        <taxon>Streptosporangiales</taxon>
        <taxon>Streptosporangiaceae</taxon>
        <taxon>Nonomuraea</taxon>
    </lineage>
</organism>
<comment type="caution">
    <text evidence="1">The sequence shown here is derived from an EMBL/GenBank/DDBJ whole genome shotgun (WGS) entry which is preliminary data.</text>
</comment>
<keyword evidence="2" id="KW-1185">Reference proteome</keyword>
<proteinExistence type="predicted"/>
<reference evidence="1 2" key="1">
    <citation type="journal article" date="2019" name="Int. J. Syst. Evol. Microbiol.">
        <title>The Global Catalogue of Microorganisms (GCM) 10K type strain sequencing project: providing services to taxonomists for standard genome sequencing and annotation.</title>
        <authorList>
            <consortium name="The Broad Institute Genomics Platform"/>
            <consortium name="The Broad Institute Genome Sequencing Center for Infectious Disease"/>
            <person name="Wu L."/>
            <person name="Ma J."/>
        </authorList>
    </citation>
    <scope>NUCLEOTIDE SEQUENCE [LARGE SCALE GENOMIC DNA]</scope>
    <source>
        <strain evidence="1 2">JCM 6835</strain>
    </source>
</reference>
<name>A0ABN3SNG5_9ACTN</name>
<protein>
    <submittedName>
        <fullName evidence="1">Uncharacterized protein</fullName>
    </submittedName>
</protein>
<evidence type="ECO:0000313" key="2">
    <source>
        <dbReference type="Proteomes" id="UP001501666"/>
    </source>
</evidence>
<evidence type="ECO:0000313" key="1">
    <source>
        <dbReference type="EMBL" id="GAA2681269.1"/>
    </source>
</evidence>
<sequence>MVELPADRCQGHVAVVAVQQGGADAAFLLLDRLADAGLGDVQPLGCPAEVQFLCQCQEDLDVAKLHLQRAPQVISGRLWRVTGLAIVLPAPERQA</sequence>
<gene>
    <name evidence="1" type="ORF">GCM10010412_066000</name>
</gene>